<comment type="caution">
    <text evidence="1">The sequence shown here is derived from an EMBL/GenBank/DDBJ whole genome shotgun (WGS) entry which is preliminary data.</text>
</comment>
<dbReference type="GO" id="GO:0016740">
    <property type="term" value="F:transferase activity"/>
    <property type="evidence" value="ECO:0007669"/>
    <property type="project" value="UniProtKB-KW"/>
</dbReference>
<organism evidence="1 2">
    <name type="scientific">Sporolactobacillus inulinus</name>
    <dbReference type="NCBI Taxonomy" id="2078"/>
    <lineage>
        <taxon>Bacteria</taxon>
        <taxon>Bacillati</taxon>
        <taxon>Bacillota</taxon>
        <taxon>Bacilli</taxon>
        <taxon>Bacillales</taxon>
        <taxon>Sporolactobacillaceae</taxon>
        <taxon>Sporolactobacillus</taxon>
    </lineage>
</organism>
<gene>
    <name evidence="1" type="ORF">NBRC111894_262</name>
</gene>
<evidence type="ECO:0000313" key="1">
    <source>
        <dbReference type="EMBL" id="GAY74708.1"/>
    </source>
</evidence>
<sequence length="48" mass="5499">MRITDLMIESAMVLDMKATTKEGAIDELISSLEKNNRINDPELFKEMI</sequence>
<evidence type="ECO:0000313" key="2">
    <source>
        <dbReference type="Proteomes" id="UP000319716"/>
    </source>
</evidence>
<dbReference type="Proteomes" id="UP000319716">
    <property type="component" value="Unassembled WGS sequence"/>
</dbReference>
<dbReference type="EC" id="2.7.1.-" evidence="1"/>
<dbReference type="AlphaFoldDB" id="A0A4Y1Z709"/>
<accession>A0A4Y1Z709</accession>
<protein>
    <submittedName>
        <fullName evidence="1">PTS system, fructose-specific IIA component</fullName>
        <ecNumber evidence="1">2.7.1.-</ecNumber>
    </submittedName>
</protein>
<dbReference type="EMBL" id="BEXB01000001">
    <property type="protein sequence ID" value="GAY74708.1"/>
    <property type="molecule type" value="Genomic_DNA"/>
</dbReference>
<keyword evidence="1" id="KW-0808">Transferase</keyword>
<dbReference type="Gene3D" id="3.40.930.10">
    <property type="entry name" value="Mannitol-specific EII, Chain A"/>
    <property type="match status" value="1"/>
</dbReference>
<proteinExistence type="predicted"/>
<name>A0A4Y1Z709_9BACL</name>
<dbReference type="InterPro" id="IPR016152">
    <property type="entry name" value="PTrfase/Anion_transptr"/>
</dbReference>
<reference evidence="1 2" key="1">
    <citation type="submission" date="2017-11" db="EMBL/GenBank/DDBJ databases">
        <title>Draft Genome Sequence of Sporolactobacillus inulinus NBRC 111894 Isolated from Koso, a Japanese Sugar-Vegetable Fermented Beverage.</title>
        <authorList>
            <person name="Chiou T.Y."/>
            <person name="Oshima K."/>
            <person name="Suda W."/>
            <person name="Hattori M."/>
            <person name="Takahashi T."/>
        </authorList>
    </citation>
    <scope>NUCLEOTIDE SEQUENCE [LARGE SCALE GENOMIC DNA]</scope>
    <source>
        <strain evidence="1 2">NBRC111894</strain>
    </source>
</reference>
<dbReference type="SUPFAM" id="SSF55804">
    <property type="entry name" value="Phoshotransferase/anion transport protein"/>
    <property type="match status" value="1"/>
</dbReference>